<feature type="signal peptide" evidence="2">
    <location>
        <begin position="1"/>
        <end position="20"/>
    </location>
</feature>
<dbReference type="AlphaFoldDB" id="A2SNK5"/>
<sequence>MKGNPMRLLLAMGVTLLASGCGTILNTAGSDEYGCTPGEAKVTCRTPTAIYRSTNGSPPVAETDSPVAWSKLIRGTSGALVEEQPDAAAPIPGVARSDASGGERRTPNERSVPGLNAQTLGLVGATIGGRPVREPAQVMRIWIAPWIDKNDDLHYPSYLFTEVQARRWTFGKQAFAGRGVVVPHKDFASTDPQRSTASAAEQAPRGFAKPATPTAEPAEGSSSADFSLPN</sequence>
<gene>
    <name evidence="3" type="primary">traV</name>
    <name evidence="3" type="ordered locus">Mpe_B0369</name>
</gene>
<dbReference type="EMBL" id="CP000556">
    <property type="protein sequence ID" value="ABM97144.1"/>
    <property type="molecule type" value="Genomic_DNA"/>
</dbReference>
<accession>A2SNK5</accession>
<keyword evidence="3" id="KW-0614">Plasmid</keyword>
<feature type="compositionally biased region" description="Low complexity" evidence="1">
    <location>
        <begin position="210"/>
        <end position="219"/>
    </location>
</feature>
<feature type="region of interest" description="Disordered" evidence="1">
    <location>
        <begin position="83"/>
        <end position="114"/>
    </location>
</feature>
<reference evidence="3 4" key="1">
    <citation type="journal article" date="2007" name="J. Bacteriol.">
        <title>Whole-genome analysis of the methyl tert-butyl ether-degrading beta-proteobacterium Methylibium petroleiphilum PM1.</title>
        <authorList>
            <person name="Kane S.R."/>
            <person name="Chakicherla A.Y."/>
            <person name="Chain P.S.G."/>
            <person name="Schmidt R."/>
            <person name="Shin M.W."/>
            <person name="Legler T.C."/>
            <person name="Scow K.M."/>
            <person name="Larimer F.W."/>
            <person name="Lucas S.M."/>
            <person name="Richardson P.M."/>
            <person name="Hristova K.R."/>
        </authorList>
    </citation>
    <scope>NUCLEOTIDE SEQUENCE [LARGE SCALE GENOMIC DNA]</scope>
    <source>
        <strain evidence="4">ATCC BAA-1232 / LMG 22953 / PM1</strain>
        <plasmid evidence="3 4">RPME01</plasmid>
    </source>
</reference>
<feature type="compositionally biased region" description="Polar residues" evidence="1">
    <location>
        <begin position="190"/>
        <end position="199"/>
    </location>
</feature>
<dbReference type="eggNOG" id="ENOG5031BPZ">
    <property type="taxonomic scope" value="Bacteria"/>
</dbReference>
<dbReference type="Proteomes" id="UP000000366">
    <property type="component" value="Plasmid RPME01"/>
</dbReference>
<feature type="region of interest" description="Disordered" evidence="1">
    <location>
        <begin position="186"/>
        <end position="230"/>
    </location>
</feature>
<organism evidence="3 4">
    <name type="scientific">Methylibium petroleiphilum (strain ATCC BAA-1232 / LMG 22953 / PM1)</name>
    <dbReference type="NCBI Taxonomy" id="420662"/>
    <lineage>
        <taxon>Bacteria</taxon>
        <taxon>Pseudomonadati</taxon>
        <taxon>Pseudomonadota</taxon>
        <taxon>Betaproteobacteria</taxon>
        <taxon>Burkholderiales</taxon>
        <taxon>Sphaerotilaceae</taxon>
        <taxon>Methylibium</taxon>
    </lineage>
</organism>
<geneLocation type="plasmid" evidence="3 4">
    <name>RPME01</name>
</geneLocation>
<keyword evidence="2" id="KW-0732">Signal</keyword>
<dbReference type="InterPro" id="IPR014118">
    <property type="entry name" value="T4SS_TraV"/>
</dbReference>
<dbReference type="HOGENOM" id="CLU_108373_0_0_4"/>
<feature type="chain" id="PRO_5002645938" evidence="2">
    <location>
        <begin position="21"/>
        <end position="230"/>
    </location>
</feature>
<proteinExistence type="predicted"/>
<dbReference type="Pfam" id="PF09676">
    <property type="entry name" value="TraV"/>
    <property type="match status" value="1"/>
</dbReference>
<protein>
    <submittedName>
        <fullName evidence="3">Sex pilus assembly protein</fullName>
    </submittedName>
</protein>
<evidence type="ECO:0000256" key="2">
    <source>
        <dbReference type="SAM" id="SignalP"/>
    </source>
</evidence>
<keyword evidence="4" id="KW-1185">Reference proteome</keyword>
<feature type="compositionally biased region" description="Polar residues" evidence="1">
    <location>
        <begin position="220"/>
        <end position="230"/>
    </location>
</feature>
<evidence type="ECO:0000313" key="3">
    <source>
        <dbReference type="EMBL" id="ABM97144.1"/>
    </source>
</evidence>
<evidence type="ECO:0000256" key="1">
    <source>
        <dbReference type="SAM" id="MobiDB-lite"/>
    </source>
</evidence>
<evidence type="ECO:0000313" key="4">
    <source>
        <dbReference type="Proteomes" id="UP000000366"/>
    </source>
</evidence>
<name>A2SNK5_METPP</name>
<dbReference type="KEGG" id="mpt:Mpe_B0369"/>
<dbReference type="PROSITE" id="PS51257">
    <property type="entry name" value="PROKAR_LIPOPROTEIN"/>
    <property type="match status" value="1"/>
</dbReference>